<evidence type="ECO:0000256" key="1">
    <source>
        <dbReference type="SAM" id="MobiDB-lite"/>
    </source>
</evidence>
<keyword evidence="3" id="KW-1185">Reference proteome</keyword>
<organism evidence="2 3">
    <name type="scientific">Phialemonium atrogriseum</name>
    <dbReference type="NCBI Taxonomy" id="1093897"/>
    <lineage>
        <taxon>Eukaryota</taxon>
        <taxon>Fungi</taxon>
        <taxon>Dikarya</taxon>
        <taxon>Ascomycota</taxon>
        <taxon>Pezizomycotina</taxon>
        <taxon>Sordariomycetes</taxon>
        <taxon>Sordariomycetidae</taxon>
        <taxon>Cephalothecales</taxon>
        <taxon>Cephalothecaceae</taxon>
        <taxon>Phialemonium</taxon>
    </lineage>
</organism>
<sequence length="298" mass="35152">MWLYRSMWLYPRFPDDENDDITIAKRAKRHNRRIRIDKVFDGMVEGVAVGKPYFAIPKKRAFRWMFMSFHAPEEYHAADVEDHAPWYLVMRHLLVDLPEQLENLENNVSLKSWRNHRVEDPKGLQYLHRPPHVQGYFYQKWGRRIVFSEQAEEEPRSLTGRWLVVAYIWSDSREWLKNVDVRNLVSFGSALCGNIRGYEQVPSPYCASETYFHQFYDFNQTPSGPFYEALEGPAVLGRVPRVESDALPERLSRLCSLMNNQARTLLYASQERQADFGNTPRNRPDDVWRGSSRVENCT</sequence>
<name>A0AAJ0BW73_9PEZI</name>
<feature type="region of interest" description="Disordered" evidence="1">
    <location>
        <begin position="275"/>
        <end position="298"/>
    </location>
</feature>
<comment type="caution">
    <text evidence="2">The sequence shown here is derived from an EMBL/GenBank/DDBJ whole genome shotgun (WGS) entry which is preliminary data.</text>
</comment>
<evidence type="ECO:0000313" key="2">
    <source>
        <dbReference type="EMBL" id="KAK1765415.1"/>
    </source>
</evidence>
<protein>
    <submittedName>
        <fullName evidence="2">Uncharacterized protein</fullName>
    </submittedName>
</protein>
<reference evidence="2" key="1">
    <citation type="submission" date="2023-06" db="EMBL/GenBank/DDBJ databases">
        <title>Genome-scale phylogeny and comparative genomics of the fungal order Sordariales.</title>
        <authorList>
            <consortium name="Lawrence Berkeley National Laboratory"/>
            <person name="Hensen N."/>
            <person name="Bonometti L."/>
            <person name="Westerberg I."/>
            <person name="Brannstrom I.O."/>
            <person name="Guillou S."/>
            <person name="Cros-Aarteil S."/>
            <person name="Calhoun S."/>
            <person name="Haridas S."/>
            <person name="Kuo A."/>
            <person name="Mondo S."/>
            <person name="Pangilinan J."/>
            <person name="Riley R."/>
            <person name="Labutti K."/>
            <person name="Andreopoulos B."/>
            <person name="Lipzen A."/>
            <person name="Chen C."/>
            <person name="Yanf M."/>
            <person name="Daum C."/>
            <person name="Ng V."/>
            <person name="Clum A."/>
            <person name="Steindorff A."/>
            <person name="Ohm R."/>
            <person name="Martin F."/>
            <person name="Silar P."/>
            <person name="Natvig D."/>
            <person name="Lalanne C."/>
            <person name="Gautier V."/>
            <person name="Ament-Velasquez S.L."/>
            <person name="Kruys A."/>
            <person name="Hutchinson M.I."/>
            <person name="Powell A.J."/>
            <person name="Barry K."/>
            <person name="Miller A.N."/>
            <person name="Grigoriev I.V."/>
            <person name="Debuchy R."/>
            <person name="Gladieux P."/>
            <person name="Thoren M.H."/>
            <person name="Johannesson H."/>
        </authorList>
    </citation>
    <scope>NUCLEOTIDE SEQUENCE</scope>
    <source>
        <strain evidence="2">8032-3</strain>
    </source>
</reference>
<evidence type="ECO:0000313" key="3">
    <source>
        <dbReference type="Proteomes" id="UP001244011"/>
    </source>
</evidence>
<dbReference type="EMBL" id="MU839015">
    <property type="protein sequence ID" value="KAK1765415.1"/>
    <property type="molecule type" value="Genomic_DNA"/>
</dbReference>
<dbReference type="RefSeq" id="XP_060281628.1">
    <property type="nucleotide sequence ID" value="XM_060425543.1"/>
</dbReference>
<dbReference type="Proteomes" id="UP001244011">
    <property type="component" value="Unassembled WGS sequence"/>
</dbReference>
<dbReference type="GeneID" id="85308730"/>
<proteinExistence type="predicted"/>
<accession>A0AAJ0BW73</accession>
<gene>
    <name evidence="2" type="ORF">QBC33DRAFT_495371</name>
</gene>
<dbReference type="AlphaFoldDB" id="A0AAJ0BW73"/>